<name>A0A1M7S6E2_9FIRM</name>
<evidence type="ECO:0000256" key="2">
    <source>
        <dbReference type="SAM" id="MobiDB-lite"/>
    </source>
</evidence>
<evidence type="ECO:0000313" key="4">
    <source>
        <dbReference type="Proteomes" id="UP000184097"/>
    </source>
</evidence>
<reference evidence="3 4" key="1">
    <citation type="submission" date="2016-12" db="EMBL/GenBank/DDBJ databases">
        <authorList>
            <person name="Song W.-J."/>
            <person name="Kurnit D.M."/>
        </authorList>
    </citation>
    <scope>NUCLEOTIDE SEQUENCE [LARGE SCALE GENOMIC DNA]</scope>
    <source>
        <strain evidence="3 4">DSM 14810</strain>
    </source>
</reference>
<accession>A0A1M7S6E2</accession>
<dbReference type="Proteomes" id="UP000184097">
    <property type="component" value="Unassembled WGS sequence"/>
</dbReference>
<dbReference type="AlphaFoldDB" id="A0A1M7S6E2"/>
<organism evidence="3 4">
    <name type="scientific">Butyrivibrio hungatei DSM 14810</name>
    <dbReference type="NCBI Taxonomy" id="1121132"/>
    <lineage>
        <taxon>Bacteria</taxon>
        <taxon>Bacillati</taxon>
        <taxon>Bacillota</taxon>
        <taxon>Clostridia</taxon>
        <taxon>Lachnospirales</taxon>
        <taxon>Lachnospiraceae</taxon>
        <taxon>Butyrivibrio</taxon>
    </lineage>
</organism>
<evidence type="ECO:0008006" key="5">
    <source>
        <dbReference type="Google" id="ProtNLM"/>
    </source>
</evidence>
<sequence>MKATRHNGRAGQKGTYNVKHNDRNFDVKNSEHIDEARVAQNVYWDCYQGYCFAGSDEPRKYTFSEVERAFYFENYEDHVLAQNARNEAARHKERNRTIDDVLKNKNTCPEESVLQLGNVDGTVPGSLLAQISAEYFEEFEKRFGSHVHILDWALHLDEATPHIHERHVFDALDQYGDLSPQQDKALEELGFELPDPAKKKGKYNNRKMVFDATCRKMFMDIAQSHGLDIDMEPIYGGKSYLEKEDYIVRKLREENEKLTEENAQLKSEKDDLVMKISDVEQLMDEVATEAYEKACDVVTDTVRKETQKADVKLIDEYEARVMNSNNTPSVKNIAKQIFAGIKDVFAKAAEKILGSIKKTLSDPEVKARNIGVIKERGRVSIAEKLAKYKEEARLHNESSVPKQNVRKGWERS</sequence>
<protein>
    <recommendedName>
        <fullName evidence="5">Serine/arginine repetitive matrix protein 2</fullName>
    </recommendedName>
</protein>
<evidence type="ECO:0000313" key="3">
    <source>
        <dbReference type="EMBL" id="SHN53993.1"/>
    </source>
</evidence>
<gene>
    <name evidence="3" type="ORF">SAMN02745247_01130</name>
</gene>
<dbReference type="RefSeq" id="WP_072701722.1">
    <property type="nucleotide sequence ID" value="NZ_FRDH01000004.1"/>
</dbReference>
<keyword evidence="1" id="KW-0175">Coiled coil</keyword>
<evidence type="ECO:0000256" key="1">
    <source>
        <dbReference type="SAM" id="Coils"/>
    </source>
</evidence>
<feature type="region of interest" description="Disordered" evidence="2">
    <location>
        <begin position="1"/>
        <end position="22"/>
    </location>
</feature>
<dbReference type="EMBL" id="FRDH01000004">
    <property type="protein sequence ID" value="SHN53993.1"/>
    <property type="molecule type" value="Genomic_DNA"/>
</dbReference>
<proteinExistence type="predicted"/>
<feature type="coiled-coil region" evidence="1">
    <location>
        <begin position="241"/>
        <end position="282"/>
    </location>
</feature>
<dbReference type="Gene3D" id="3.30.930.30">
    <property type="match status" value="1"/>
</dbReference>
<feature type="region of interest" description="Disordered" evidence="2">
    <location>
        <begin position="392"/>
        <end position="412"/>
    </location>
</feature>